<dbReference type="EMBL" id="UOGK01000057">
    <property type="protein sequence ID" value="VAX36403.1"/>
    <property type="molecule type" value="Genomic_DNA"/>
</dbReference>
<organism evidence="9">
    <name type="scientific">hydrothermal vent metagenome</name>
    <dbReference type="NCBI Taxonomy" id="652676"/>
    <lineage>
        <taxon>unclassified sequences</taxon>
        <taxon>metagenomes</taxon>
        <taxon>ecological metagenomes</taxon>
    </lineage>
</organism>
<name>A0A3B1DHZ8_9ZZZZ</name>
<dbReference type="GO" id="GO:0005525">
    <property type="term" value="F:GTP binding"/>
    <property type="evidence" value="ECO:0007669"/>
    <property type="project" value="UniProtKB-KW"/>
</dbReference>
<dbReference type="InterPro" id="IPR025877">
    <property type="entry name" value="MobA-like_NTP_Trfase"/>
</dbReference>
<protein>
    <submittedName>
        <fullName evidence="9">Molybdopterin-guanine dinucleotide biosynthesis protein MobA</fullName>
    </submittedName>
</protein>
<evidence type="ECO:0000256" key="2">
    <source>
        <dbReference type="ARBA" id="ARBA00022679"/>
    </source>
</evidence>
<evidence type="ECO:0000313" key="9">
    <source>
        <dbReference type="EMBL" id="VAX36403.1"/>
    </source>
</evidence>
<evidence type="ECO:0000256" key="6">
    <source>
        <dbReference type="ARBA" id="ARBA00023134"/>
    </source>
</evidence>
<dbReference type="PANTHER" id="PTHR19136:SF81">
    <property type="entry name" value="MOLYBDENUM COFACTOR GUANYLYLTRANSFERASE"/>
    <property type="match status" value="1"/>
</dbReference>
<evidence type="ECO:0000256" key="7">
    <source>
        <dbReference type="ARBA" id="ARBA00023150"/>
    </source>
</evidence>
<keyword evidence="6" id="KW-0342">GTP-binding</keyword>
<dbReference type="AlphaFoldDB" id="A0A3B1DHZ8"/>
<reference evidence="9" key="1">
    <citation type="submission" date="2018-06" db="EMBL/GenBank/DDBJ databases">
        <authorList>
            <person name="Zhirakovskaya E."/>
        </authorList>
    </citation>
    <scope>NUCLEOTIDE SEQUENCE</scope>
</reference>
<keyword evidence="2" id="KW-0808">Transferase</keyword>
<dbReference type="Pfam" id="PF12804">
    <property type="entry name" value="NTP_transf_3"/>
    <property type="match status" value="1"/>
</dbReference>
<keyword evidence="5" id="KW-0460">Magnesium</keyword>
<dbReference type="Gene3D" id="3.90.550.10">
    <property type="entry name" value="Spore Coat Polysaccharide Biosynthesis Protein SpsA, Chain A"/>
    <property type="match status" value="1"/>
</dbReference>
<evidence type="ECO:0000256" key="5">
    <source>
        <dbReference type="ARBA" id="ARBA00022842"/>
    </source>
</evidence>
<evidence type="ECO:0000259" key="8">
    <source>
        <dbReference type="Pfam" id="PF12804"/>
    </source>
</evidence>
<feature type="domain" description="MobA-like NTP transferase" evidence="8">
    <location>
        <begin position="42"/>
        <end position="195"/>
    </location>
</feature>
<dbReference type="PANTHER" id="PTHR19136">
    <property type="entry name" value="MOLYBDENUM COFACTOR GUANYLYLTRANSFERASE"/>
    <property type="match status" value="1"/>
</dbReference>
<evidence type="ECO:0000256" key="1">
    <source>
        <dbReference type="ARBA" id="ARBA00022490"/>
    </source>
</evidence>
<keyword evidence="4" id="KW-0547">Nucleotide-binding</keyword>
<keyword evidence="7" id="KW-0501">Molybdenum cofactor biosynthesis</keyword>
<proteinExistence type="predicted"/>
<dbReference type="CDD" id="cd02503">
    <property type="entry name" value="MobA"/>
    <property type="match status" value="1"/>
</dbReference>
<dbReference type="GO" id="GO:0016779">
    <property type="term" value="F:nucleotidyltransferase activity"/>
    <property type="evidence" value="ECO:0007669"/>
    <property type="project" value="UniProtKB-ARBA"/>
</dbReference>
<sequence>MGECIALLFGGRDDRPTVRTITIFTTRKDFMSSDGLQLIQPAVLAGGRSRRFGRDKLVEPLHDALLIDHPIRTLREVFGPRVGIVGECAPRVASRADMVIPDPYPGIGPIGGLLAALEYARGPVFLLAGDLAAITPETIRRILAAAAAPGEEEAGEAESVEPLAIIAATDRPQPCIGLYRPQAAAYLRRALSDERFALRHAIPAAHVRLVEVAAEAARNINRPDDLVNRKNR</sequence>
<keyword evidence="1" id="KW-0963">Cytoplasm</keyword>
<evidence type="ECO:0000256" key="3">
    <source>
        <dbReference type="ARBA" id="ARBA00022723"/>
    </source>
</evidence>
<dbReference type="GO" id="GO:0006777">
    <property type="term" value="P:Mo-molybdopterin cofactor biosynthetic process"/>
    <property type="evidence" value="ECO:0007669"/>
    <property type="project" value="UniProtKB-KW"/>
</dbReference>
<evidence type="ECO:0000256" key="4">
    <source>
        <dbReference type="ARBA" id="ARBA00022741"/>
    </source>
</evidence>
<dbReference type="InterPro" id="IPR029044">
    <property type="entry name" value="Nucleotide-diphossugar_trans"/>
</dbReference>
<keyword evidence="3" id="KW-0479">Metal-binding</keyword>
<dbReference type="InterPro" id="IPR013482">
    <property type="entry name" value="Molybde_CF_guanTrfase"/>
</dbReference>
<dbReference type="GO" id="GO:0046872">
    <property type="term" value="F:metal ion binding"/>
    <property type="evidence" value="ECO:0007669"/>
    <property type="project" value="UniProtKB-KW"/>
</dbReference>
<gene>
    <name evidence="9" type="ORF">MNBD_PLANCTO03-760</name>
</gene>
<accession>A0A3B1DHZ8</accession>
<dbReference type="SUPFAM" id="SSF53448">
    <property type="entry name" value="Nucleotide-diphospho-sugar transferases"/>
    <property type="match status" value="1"/>
</dbReference>